<sequence length="139" mass="14031">MSDYVPSSTSAVSTGELVSQLSEQATRLVRDEIQLAQIEMSAKAKQAGVGAGLLGAGGIIALFGLGAGIATGIIALALVMPAWLAGLIVTVFLLAVAGIAVLVGKTRVTATTPVPERAIEGTKRSVDTVKKGARDGGHH</sequence>
<feature type="transmembrane region" description="Helical" evidence="1">
    <location>
        <begin position="82"/>
        <end position="103"/>
    </location>
</feature>
<dbReference type="InterPro" id="IPR009937">
    <property type="entry name" value="Phage_holin_3_6"/>
</dbReference>
<keyword evidence="1" id="KW-1133">Transmembrane helix</keyword>
<dbReference type="RefSeq" id="WP_350270395.1">
    <property type="nucleotide sequence ID" value="NZ_CP158281.1"/>
</dbReference>
<evidence type="ECO:0000256" key="1">
    <source>
        <dbReference type="SAM" id="Phobius"/>
    </source>
</evidence>
<gene>
    <name evidence="2" type="ORF">AAFP32_01905</name>
</gene>
<feature type="transmembrane region" description="Helical" evidence="1">
    <location>
        <begin position="49"/>
        <end position="76"/>
    </location>
</feature>
<keyword evidence="1" id="KW-0812">Transmembrane</keyword>
<keyword evidence="1" id="KW-0472">Membrane</keyword>
<evidence type="ECO:0000313" key="2">
    <source>
        <dbReference type="EMBL" id="XBV89510.1"/>
    </source>
</evidence>
<organism evidence="2">
    <name type="scientific">Brevibacterium koreense</name>
    <dbReference type="NCBI Taxonomy" id="3140787"/>
    <lineage>
        <taxon>Bacteria</taxon>
        <taxon>Bacillati</taxon>
        <taxon>Actinomycetota</taxon>
        <taxon>Actinomycetes</taxon>
        <taxon>Micrococcales</taxon>
        <taxon>Brevibacteriaceae</taxon>
        <taxon>Brevibacterium</taxon>
    </lineage>
</organism>
<accession>A0AAU7UKY2</accession>
<protein>
    <submittedName>
        <fullName evidence="2">Phage holin family protein</fullName>
    </submittedName>
</protein>
<proteinExistence type="predicted"/>
<dbReference type="Pfam" id="PF07332">
    <property type="entry name" value="Phage_holin_3_6"/>
    <property type="match status" value="1"/>
</dbReference>
<name>A0AAU7UKY2_9MICO</name>
<reference evidence="2" key="1">
    <citation type="submission" date="2024-06" db="EMBL/GenBank/DDBJ databases">
        <title>Brevibacterium koreense sp. nov., isolated from jogae-jeotgal, a Korean fermented seafood.</title>
        <authorList>
            <person name="Whon T.W."/>
            <person name="Nam S."/>
            <person name="Kim Y."/>
        </authorList>
    </citation>
    <scope>NUCLEOTIDE SEQUENCE</scope>
    <source>
        <strain evidence="2">CBA3109</strain>
    </source>
</reference>
<dbReference type="KEGG" id="bkr:AAFP32_01905"/>
<dbReference type="EMBL" id="CP158281">
    <property type="protein sequence ID" value="XBV89510.1"/>
    <property type="molecule type" value="Genomic_DNA"/>
</dbReference>
<dbReference type="AlphaFoldDB" id="A0AAU7UKY2"/>